<gene>
    <name evidence="1" type="ORF">DP116_22390</name>
</gene>
<organism evidence="1 2">
    <name type="scientific">Brasilonema bromeliae SPC951</name>
    <dbReference type="NCBI Taxonomy" id="385972"/>
    <lineage>
        <taxon>Bacteria</taxon>
        <taxon>Bacillati</taxon>
        <taxon>Cyanobacteriota</taxon>
        <taxon>Cyanophyceae</taxon>
        <taxon>Nostocales</taxon>
        <taxon>Scytonemataceae</taxon>
        <taxon>Brasilonema</taxon>
        <taxon>Bromeliae group (in: Brasilonema)</taxon>
    </lineage>
</organism>
<protein>
    <submittedName>
        <fullName evidence="1">DUF4926 domain-containing protein</fullName>
    </submittedName>
</protein>
<keyword evidence="2" id="KW-1185">Reference proteome</keyword>
<evidence type="ECO:0000313" key="2">
    <source>
        <dbReference type="Proteomes" id="UP000718564"/>
    </source>
</evidence>
<dbReference type="RefSeq" id="WP_169157271.1">
    <property type="nucleotide sequence ID" value="NZ_CAWPJE010000214.1"/>
</dbReference>
<sequence length="74" mass="8014">MIAELVVVILTTHISEYGLEQGDIGTVVLVHQGGKGYEVEFLTEYGETVAIVSLLAAQVRSIGSREIAHAWVMD</sequence>
<dbReference type="Pfam" id="PF16277">
    <property type="entry name" value="DUF4926"/>
    <property type="match status" value="1"/>
</dbReference>
<reference evidence="1 2" key="1">
    <citation type="submission" date="2018-06" db="EMBL/GenBank/DDBJ databases">
        <title>Comparative genomics of Brasilonema spp. strains.</title>
        <authorList>
            <person name="Alvarenga D.O."/>
            <person name="Fiore M.F."/>
            <person name="Varani A.M."/>
        </authorList>
    </citation>
    <scope>NUCLEOTIDE SEQUENCE [LARGE SCALE GENOMIC DNA]</scope>
    <source>
        <strain evidence="1 2">SPC951</strain>
    </source>
</reference>
<comment type="caution">
    <text evidence="1">The sequence shown here is derived from an EMBL/GenBank/DDBJ whole genome shotgun (WGS) entry which is preliminary data.</text>
</comment>
<dbReference type="InterPro" id="IPR032568">
    <property type="entry name" value="DUF4926"/>
</dbReference>
<dbReference type="EMBL" id="QMEB01000217">
    <property type="protein sequence ID" value="NMG22053.1"/>
    <property type="molecule type" value="Genomic_DNA"/>
</dbReference>
<evidence type="ECO:0000313" key="1">
    <source>
        <dbReference type="EMBL" id="NMG22053.1"/>
    </source>
</evidence>
<name>A0ABX1PDM3_9CYAN</name>
<dbReference type="Proteomes" id="UP000718564">
    <property type="component" value="Unassembled WGS sequence"/>
</dbReference>
<accession>A0ABX1PDM3</accession>
<proteinExistence type="predicted"/>